<dbReference type="Pfam" id="PF13391">
    <property type="entry name" value="HNH_2"/>
    <property type="match status" value="1"/>
</dbReference>
<feature type="compositionally biased region" description="Low complexity" evidence="1">
    <location>
        <begin position="361"/>
        <end position="383"/>
    </location>
</feature>
<feature type="domain" description="HNH nuclease" evidence="2">
    <location>
        <begin position="163"/>
        <end position="231"/>
    </location>
</feature>
<reference evidence="3" key="1">
    <citation type="submission" date="2021-12" db="EMBL/GenBank/DDBJ databases">
        <title>Black yeast isolated from Biological Soil Crust.</title>
        <authorList>
            <person name="Kurbessoian T."/>
        </authorList>
    </citation>
    <scope>NUCLEOTIDE SEQUENCE</scope>
    <source>
        <strain evidence="3">CCFEE 5208</strain>
    </source>
</reference>
<sequence>MEPTFAPIIPSTLGAPNRFSELATEPRATFTIQRITIKHPGYGGNNTLLALPACDGGSKSHAHYATVHAACTIFADSPSDGWLSPSRNGEPRTEPDNEGLLPGGVYFFHVTTEAGFESEPYPVVPNFRAWQFPHGRVPVLWRQAAHEATALVSPAAPRTSETCRITNKCLACETSHIVPTSEKSWFADNEMDQYGELGGRTGQDVADCSSNLLRLRRDVHYLWDNLYFSIVPKCTPDSGGKGIWHAHSMSQDQEVYEDIHNKPTKSLAGRRAEYLFARFAWDIFPKLIGFFQSSQTRRLAVRQANGDVDVRFYTPPECRRFAEGQGRGRSASPTKRSRKEDSDSLADEAEIEHYSRKRTRACSTSSSSECLDSGVSDMSQSSSWNHRGSPDGGLS</sequence>
<evidence type="ECO:0000259" key="2">
    <source>
        <dbReference type="Pfam" id="PF13391"/>
    </source>
</evidence>
<comment type="caution">
    <text evidence="3">The sequence shown here is derived from an EMBL/GenBank/DDBJ whole genome shotgun (WGS) entry which is preliminary data.</text>
</comment>
<evidence type="ECO:0000256" key="1">
    <source>
        <dbReference type="SAM" id="MobiDB-lite"/>
    </source>
</evidence>
<name>A0AAN6IZ67_9PEZI</name>
<accession>A0AAN6IZ67</accession>
<gene>
    <name evidence="3" type="ORF">LTR82_018017</name>
</gene>
<protein>
    <recommendedName>
        <fullName evidence="2">HNH nuclease domain-containing protein</fullName>
    </recommendedName>
</protein>
<organism evidence="3 4">
    <name type="scientific">Friedmanniomyces endolithicus</name>
    <dbReference type="NCBI Taxonomy" id="329885"/>
    <lineage>
        <taxon>Eukaryota</taxon>
        <taxon>Fungi</taxon>
        <taxon>Dikarya</taxon>
        <taxon>Ascomycota</taxon>
        <taxon>Pezizomycotina</taxon>
        <taxon>Dothideomycetes</taxon>
        <taxon>Dothideomycetidae</taxon>
        <taxon>Mycosphaerellales</taxon>
        <taxon>Teratosphaeriaceae</taxon>
        <taxon>Friedmanniomyces</taxon>
    </lineage>
</organism>
<dbReference type="AlphaFoldDB" id="A0AAN6IZ67"/>
<dbReference type="Proteomes" id="UP001168146">
    <property type="component" value="Unassembled WGS sequence"/>
</dbReference>
<proteinExistence type="predicted"/>
<dbReference type="EMBL" id="JASUXU010000222">
    <property type="protein sequence ID" value="KAK0302057.1"/>
    <property type="molecule type" value="Genomic_DNA"/>
</dbReference>
<dbReference type="InterPro" id="IPR003615">
    <property type="entry name" value="HNH_nuc"/>
</dbReference>
<evidence type="ECO:0000313" key="3">
    <source>
        <dbReference type="EMBL" id="KAK0302057.1"/>
    </source>
</evidence>
<evidence type="ECO:0000313" key="4">
    <source>
        <dbReference type="Proteomes" id="UP001168146"/>
    </source>
</evidence>
<feature type="region of interest" description="Disordered" evidence="1">
    <location>
        <begin position="321"/>
        <end position="395"/>
    </location>
</feature>